<dbReference type="Proteomes" id="UP000195569">
    <property type="component" value="Unassembled WGS sequence"/>
</dbReference>
<evidence type="ECO:0000313" key="2">
    <source>
        <dbReference type="Proteomes" id="UP000195569"/>
    </source>
</evidence>
<dbReference type="EMBL" id="CYGY02000042">
    <property type="protein sequence ID" value="SIT44488.1"/>
    <property type="molecule type" value="Genomic_DNA"/>
</dbReference>
<protein>
    <submittedName>
        <fullName evidence="1">Uncharacterized protein</fullName>
    </submittedName>
</protein>
<sequence>MVKVPRVAGDRANDGEGGVVTARGQVSAGRFIGSAPKGFGPSYRRDADVMRQLNYLDNVYARKF</sequence>
<keyword evidence="2" id="KW-1185">Reference proteome</keyword>
<accession>A0A1N7SBZ4</accession>
<name>A0A1N7SBZ4_9BURK</name>
<reference evidence="1" key="1">
    <citation type="submission" date="2016-12" db="EMBL/GenBank/DDBJ databases">
        <authorList>
            <person name="Moulin L."/>
        </authorList>
    </citation>
    <scope>NUCLEOTIDE SEQUENCE [LARGE SCALE GENOMIC DNA]</scope>
    <source>
        <strain evidence="1">STM 7183</strain>
    </source>
</reference>
<proteinExistence type="predicted"/>
<dbReference type="AlphaFoldDB" id="A0A1N7SBZ4"/>
<evidence type="ECO:0000313" key="1">
    <source>
        <dbReference type="EMBL" id="SIT44488.1"/>
    </source>
</evidence>
<gene>
    <name evidence="1" type="ORF">BN2476_420017</name>
</gene>
<organism evidence="1 2">
    <name type="scientific">Paraburkholderia piptadeniae</name>
    <dbReference type="NCBI Taxonomy" id="1701573"/>
    <lineage>
        <taxon>Bacteria</taxon>
        <taxon>Pseudomonadati</taxon>
        <taxon>Pseudomonadota</taxon>
        <taxon>Betaproteobacteria</taxon>
        <taxon>Burkholderiales</taxon>
        <taxon>Burkholderiaceae</taxon>
        <taxon>Paraburkholderia</taxon>
    </lineage>
</organism>
<comment type="caution">
    <text evidence="1">The sequence shown here is derived from an EMBL/GenBank/DDBJ whole genome shotgun (WGS) entry which is preliminary data.</text>
</comment>